<proteinExistence type="predicted"/>
<evidence type="ECO:0000313" key="6">
    <source>
        <dbReference type="EMBL" id="XCG64074.1"/>
    </source>
</evidence>
<evidence type="ECO:0000256" key="2">
    <source>
        <dbReference type="ARBA" id="ARBA00022741"/>
    </source>
</evidence>
<name>A0AAU8DT97_9ACTN</name>
<keyword evidence="3 6" id="KW-0067">ATP-binding</keyword>
<protein>
    <submittedName>
        <fullName evidence="6">ATP-binding cassette domain-containing protein</fullName>
    </submittedName>
</protein>
<keyword evidence="2" id="KW-0547">Nucleotide-binding</keyword>
<dbReference type="PROSITE" id="PS00211">
    <property type="entry name" value="ABC_TRANSPORTER_1"/>
    <property type="match status" value="1"/>
</dbReference>
<dbReference type="EMBL" id="CP159218">
    <property type="protein sequence ID" value="XCG64074.1"/>
    <property type="molecule type" value="Genomic_DNA"/>
</dbReference>
<feature type="coiled-coil region" evidence="4">
    <location>
        <begin position="275"/>
        <end position="338"/>
    </location>
</feature>
<gene>
    <name evidence="6" type="ORF">ABLG96_01640</name>
</gene>
<feature type="domain" description="ABC transporter" evidence="5">
    <location>
        <begin position="18"/>
        <end position="251"/>
    </location>
</feature>
<dbReference type="AlphaFoldDB" id="A0AAU8DT97"/>
<dbReference type="RefSeq" id="WP_353649688.1">
    <property type="nucleotide sequence ID" value="NZ_CP159218.1"/>
</dbReference>
<dbReference type="InterPro" id="IPR027417">
    <property type="entry name" value="P-loop_NTPase"/>
</dbReference>
<accession>A0AAU8DT97</accession>
<dbReference type="InterPro" id="IPR003439">
    <property type="entry name" value="ABC_transporter-like_ATP-bd"/>
</dbReference>
<evidence type="ECO:0000256" key="3">
    <source>
        <dbReference type="ARBA" id="ARBA00022840"/>
    </source>
</evidence>
<feature type="domain" description="ABC transporter" evidence="5">
    <location>
        <begin position="361"/>
        <end position="580"/>
    </location>
</feature>
<evidence type="ECO:0000256" key="1">
    <source>
        <dbReference type="ARBA" id="ARBA00022737"/>
    </source>
</evidence>
<dbReference type="SMART" id="SM00382">
    <property type="entry name" value="AAA"/>
    <property type="match status" value="2"/>
</dbReference>
<dbReference type="PANTHER" id="PTHR19211:SF6">
    <property type="entry name" value="BLL7188 PROTEIN"/>
    <property type="match status" value="1"/>
</dbReference>
<dbReference type="FunFam" id="3.40.50.300:FF:001320">
    <property type="entry name" value="Heme ABC transporter ATP-binding protein"/>
    <property type="match status" value="1"/>
</dbReference>
<dbReference type="GO" id="GO:0016887">
    <property type="term" value="F:ATP hydrolysis activity"/>
    <property type="evidence" value="ECO:0007669"/>
    <property type="project" value="InterPro"/>
</dbReference>
<dbReference type="InterPro" id="IPR017871">
    <property type="entry name" value="ABC_transporter-like_CS"/>
</dbReference>
<organism evidence="6">
    <name type="scientific">Nakamurella sp. A5-74</name>
    <dbReference type="NCBI Taxonomy" id="3158264"/>
    <lineage>
        <taxon>Bacteria</taxon>
        <taxon>Bacillati</taxon>
        <taxon>Actinomycetota</taxon>
        <taxon>Actinomycetes</taxon>
        <taxon>Nakamurellales</taxon>
        <taxon>Nakamurellaceae</taxon>
        <taxon>Nakamurella</taxon>
    </lineage>
</organism>
<dbReference type="InterPro" id="IPR050611">
    <property type="entry name" value="ABCF"/>
</dbReference>
<sequence>MSSHPSLSSSPDTSVPSVVCTGVSFGWPDGGDVLHSLDVTFPAGRTGLIGDNGSGKSTLLRLIAGTLIPTAGHISVRGEVRDLPQQLTARTDRMIADLLGVAPVLAALARIEQGSTEVADFETVGDDWDIVERSEAALAALGLDEPGILQRPVGTVSGGQATLAGIAGLLLRPPDVTLLDEPTNNLDRDARQQLYRALGRWPGVLIVVSHDRALLEHVDSIAELSAAVPHVRPSSIRCYGGGWTQYREQLAAEQDSARRAVRDADAAVHREVRQLQDTRIKLDRRTRTANKAEREKRVPKIVAHGRRMQAQVSAGRLRIEMEGKVEQARSTLEDAETIAREPDVIRVDLPQTVVPAGRTVLRIRWAAERVGPDRSEPSTESGGAVDLLVRGPERIALIGPNGCGKTTLLRAVLGAAGGVDQLLRTRVGVPVGSLAQRIELPDERSVLDWMRSRNAALNPQQVRAAMARFLIGKTKIDRQLGSLSGGERFRVALAGVLLADPAPQLLLLDEPTNNLDLASSAALAQALQGYRGAVLVASHDEDFLGEIGTTRVWQRQEFTGLGGWTDIPAAYPRRHGDTELDRG</sequence>
<dbReference type="Gene3D" id="3.40.50.300">
    <property type="entry name" value="P-loop containing nucleotide triphosphate hydrolases"/>
    <property type="match status" value="2"/>
</dbReference>
<evidence type="ECO:0000259" key="5">
    <source>
        <dbReference type="PROSITE" id="PS50893"/>
    </source>
</evidence>
<keyword evidence="1" id="KW-0677">Repeat</keyword>
<dbReference type="PANTHER" id="PTHR19211">
    <property type="entry name" value="ATP-BINDING TRANSPORT PROTEIN-RELATED"/>
    <property type="match status" value="1"/>
</dbReference>
<dbReference type="SUPFAM" id="SSF52540">
    <property type="entry name" value="P-loop containing nucleoside triphosphate hydrolases"/>
    <property type="match status" value="2"/>
</dbReference>
<dbReference type="GO" id="GO:0005524">
    <property type="term" value="F:ATP binding"/>
    <property type="evidence" value="ECO:0007669"/>
    <property type="project" value="UniProtKB-KW"/>
</dbReference>
<dbReference type="InterPro" id="IPR003593">
    <property type="entry name" value="AAA+_ATPase"/>
</dbReference>
<reference evidence="6" key="1">
    <citation type="submission" date="2024-05" db="EMBL/GenBank/DDBJ databases">
        <authorList>
            <person name="Cai S.Y."/>
            <person name="Jin L.M."/>
            <person name="Li H.R."/>
        </authorList>
    </citation>
    <scope>NUCLEOTIDE SEQUENCE</scope>
    <source>
        <strain evidence="6">A5-74</strain>
    </source>
</reference>
<dbReference type="PROSITE" id="PS50893">
    <property type="entry name" value="ABC_TRANSPORTER_2"/>
    <property type="match status" value="2"/>
</dbReference>
<evidence type="ECO:0000256" key="4">
    <source>
        <dbReference type="SAM" id="Coils"/>
    </source>
</evidence>
<keyword evidence="4" id="KW-0175">Coiled coil</keyword>
<dbReference type="Pfam" id="PF00005">
    <property type="entry name" value="ABC_tran"/>
    <property type="match status" value="2"/>
</dbReference>